<evidence type="ECO:0000313" key="1">
    <source>
        <dbReference type="EMBL" id="KAK7431652.1"/>
    </source>
</evidence>
<name>A0ABR1IDF6_9HYPO</name>
<reference evidence="1 2" key="1">
    <citation type="journal article" date="2025" name="Microbiol. Resour. Announc.">
        <title>Draft genome sequences for Neonectria magnoliae and Neonectria punicea, canker pathogens of Liriodendron tulipifera and Acer saccharum in West Virginia.</title>
        <authorList>
            <person name="Petronek H.M."/>
            <person name="Kasson M.T."/>
            <person name="Metheny A.M."/>
            <person name="Stauder C.M."/>
            <person name="Lovett B."/>
            <person name="Lynch S.C."/>
            <person name="Garnas J.R."/>
            <person name="Kasson L.R."/>
            <person name="Stajich J.E."/>
        </authorList>
    </citation>
    <scope>NUCLEOTIDE SEQUENCE [LARGE SCALE GENOMIC DNA]</scope>
    <source>
        <strain evidence="1 2">NRRL 64651</strain>
    </source>
</reference>
<keyword evidence="2" id="KW-1185">Reference proteome</keyword>
<accession>A0ABR1IDF6</accession>
<proteinExistence type="predicted"/>
<evidence type="ECO:0000313" key="2">
    <source>
        <dbReference type="Proteomes" id="UP001498421"/>
    </source>
</evidence>
<gene>
    <name evidence="1" type="ORF">QQZ08_001871</name>
</gene>
<dbReference type="Proteomes" id="UP001498421">
    <property type="component" value="Unassembled WGS sequence"/>
</dbReference>
<sequence>MPQDRLRGIQVASSISGIVGLRFKLENVADYASWKTAGIVENPPDGVGVATLEPRAGFQVSGAIIGLDVCKFVSIQLLESRLEPITTEDNSISRATAIPWLWHPIEPDSPENKPISLYPPERQQTTIEPTFALNMDFGGPSGTQLSFLNRVVAFHDDLRGSFRGFAFFYTDGHKKMFGTREIIDTASKRWTCTEQSIALDGPGGERIMNLKFEREQAARGNSLRVIKMVTNHGRVMGFQRWDRYSNASKAENKRSLAPPDREIITGILATVQLPTGSLKSLGVRGLLDVLGANTGSPSSLPHSHTQDLRSFPIDEARLKKAPRVLQNSSSCFTSVKLANVRRIGLSTGISGRTRGPDHVSGLCFEFWDSNVPLYLGQWFHEVSHLQVEPGERITGFTFWQTQESNPANTQRENSGRITGIRIDKTGLDHQTVEFCLGNKNDMLVYSFTENPYEELEGLAWSFSHDCDYIHVLTRPPKPHLGTVLVLHNILDFWPNSRIPDKLFWEVQDHEANWLNVSQIHAIFTEEKSLSGFIFEYGSAEVRRHAGYVQGEASSMGLEDDERVIRMDVSIGQSEDEVIFHTSVGRVCALAASSANSEPRDRQSSDFDVFVFNVHHNSESDDSPASRGVLTETSQTAGAEEECVGIWVTMKIFPRAMKIVEAVGPILTKKSEEAKTKEMNQETSAT</sequence>
<comment type="caution">
    <text evidence="1">The sequence shown here is derived from an EMBL/GenBank/DDBJ whole genome shotgun (WGS) entry which is preliminary data.</text>
</comment>
<dbReference type="EMBL" id="JAZAVK010000010">
    <property type="protein sequence ID" value="KAK7431652.1"/>
    <property type="molecule type" value="Genomic_DNA"/>
</dbReference>
<organism evidence="1 2">
    <name type="scientific">Neonectria magnoliae</name>
    <dbReference type="NCBI Taxonomy" id="2732573"/>
    <lineage>
        <taxon>Eukaryota</taxon>
        <taxon>Fungi</taxon>
        <taxon>Dikarya</taxon>
        <taxon>Ascomycota</taxon>
        <taxon>Pezizomycotina</taxon>
        <taxon>Sordariomycetes</taxon>
        <taxon>Hypocreomycetidae</taxon>
        <taxon>Hypocreales</taxon>
        <taxon>Nectriaceae</taxon>
        <taxon>Neonectria</taxon>
    </lineage>
</organism>
<protein>
    <submittedName>
        <fullName evidence="1">Uncharacterized protein</fullName>
    </submittedName>
</protein>